<sequence length="203" mass="22282">MTPNKAAQSRDALQAENRFLKKILLGNGATTVALAFTCAWLMVTQRVVIMPPAVRGTYVIGARYANDQYLADQATYVLSLAKSVTPSTVDNNVRILLSMVDDDRRAALKTEWDADALQIKHDGLTHVFEPIGVGEVDFRNKAVKVTGTFSTYISGKRTGSEQKTFEVYFGITLFGRLVLLDIREATRGKQGVEPLVPTETPAS</sequence>
<proteinExistence type="predicted"/>
<keyword evidence="1" id="KW-0812">Transmembrane</keyword>
<comment type="caution">
    <text evidence="2">The sequence shown here is derived from an EMBL/GenBank/DDBJ whole genome shotgun (WGS) entry which is preliminary data.</text>
</comment>
<keyword evidence="1" id="KW-0472">Membrane</keyword>
<dbReference type="PATRIC" id="fig|292.27.peg.2958"/>
<evidence type="ECO:0000313" key="2">
    <source>
        <dbReference type="EMBL" id="KML57049.1"/>
    </source>
</evidence>
<reference evidence="2 3" key="1">
    <citation type="submission" date="2015-05" db="EMBL/GenBank/DDBJ databases">
        <title>Draft genome of Burkholderia cepacia LK29.</title>
        <authorList>
            <person name="Chan X.Y."/>
        </authorList>
    </citation>
    <scope>NUCLEOTIDE SEQUENCE [LARGE SCALE GENOMIC DNA]</scope>
    <source>
        <strain evidence="2 3">LK29</strain>
    </source>
</reference>
<evidence type="ECO:0000313" key="3">
    <source>
        <dbReference type="Proteomes" id="UP000036338"/>
    </source>
</evidence>
<dbReference type="EMBL" id="LDWR01000024">
    <property type="protein sequence ID" value="KML57049.1"/>
    <property type="molecule type" value="Genomic_DNA"/>
</dbReference>
<dbReference type="Proteomes" id="UP000036338">
    <property type="component" value="Unassembled WGS sequence"/>
</dbReference>
<evidence type="ECO:0000256" key="1">
    <source>
        <dbReference type="SAM" id="Phobius"/>
    </source>
</evidence>
<name>A0A0J5WQR8_BURCE</name>
<dbReference type="AlphaFoldDB" id="A0A0J5WQR8"/>
<feature type="transmembrane region" description="Helical" evidence="1">
    <location>
        <begin position="23"/>
        <end position="43"/>
    </location>
</feature>
<keyword evidence="1" id="KW-1133">Transmembrane helix</keyword>
<dbReference type="RefSeq" id="WP_048246432.1">
    <property type="nucleotide sequence ID" value="NZ_LDWR01000024.1"/>
</dbReference>
<organism evidence="2 3">
    <name type="scientific">Burkholderia cepacia</name>
    <name type="common">Pseudomonas cepacia</name>
    <dbReference type="NCBI Taxonomy" id="292"/>
    <lineage>
        <taxon>Bacteria</taxon>
        <taxon>Pseudomonadati</taxon>
        <taxon>Pseudomonadota</taxon>
        <taxon>Betaproteobacteria</taxon>
        <taxon>Burkholderiales</taxon>
        <taxon>Burkholderiaceae</taxon>
        <taxon>Burkholderia</taxon>
        <taxon>Burkholderia cepacia complex</taxon>
    </lineage>
</organism>
<dbReference type="InterPro" id="IPR007973">
    <property type="entry name" value="Pilus_assembly_TraE"/>
</dbReference>
<accession>A0A0J5WQR8</accession>
<gene>
    <name evidence="2" type="ORF">VL15_15120</name>
</gene>
<dbReference type="Pfam" id="PF05309">
    <property type="entry name" value="TraE"/>
    <property type="match status" value="1"/>
</dbReference>
<protein>
    <submittedName>
        <fullName evidence="2">Conjugal transfer protein TraE</fullName>
    </submittedName>
</protein>